<sequence length="99" mass="11033">MIVSKPASPRTLGSDLTKVDSHVVKPHEYKDLPELTDGMLKRAVVNKGGRPKSENPRQLISLRLPPEVIERWRSTGPGWQTRMAERLAKGPVPRAKTDA</sequence>
<dbReference type="OrthoDB" id="9796641at2"/>
<protein>
    <recommendedName>
        <fullName evidence="3">Antitoxin</fullName>
    </recommendedName>
</protein>
<organism evidence="1 2">
    <name type="scientific">Pseudaquabacterium pictum</name>
    <dbReference type="NCBI Taxonomy" id="2315236"/>
    <lineage>
        <taxon>Bacteria</taxon>
        <taxon>Pseudomonadati</taxon>
        <taxon>Pseudomonadota</taxon>
        <taxon>Betaproteobacteria</taxon>
        <taxon>Burkholderiales</taxon>
        <taxon>Sphaerotilaceae</taxon>
        <taxon>Pseudaquabacterium</taxon>
    </lineage>
</organism>
<gene>
    <name evidence="1" type="ORF">AQPW35_16410</name>
</gene>
<dbReference type="Proteomes" id="UP000301751">
    <property type="component" value="Unassembled WGS sequence"/>
</dbReference>
<accession>A0A480AP88</accession>
<dbReference type="AlphaFoldDB" id="A0A480AP88"/>
<name>A0A480AP88_9BURK</name>
<reference evidence="2" key="1">
    <citation type="submission" date="2019-03" db="EMBL/GenBank/DDBJ databases">
        <title>Aquabacterium pictum sp.nov., the first bacteriochlorophyll a-containing freshwater bacterium in the genus Aquabacterium of the class Betaproteobacteria.</title>
        <authorList>
            <person name="Hirose S."/>
            <person name="Tank M."/>
            <person name="Hara E."/>
            <person name="Tamaki H."/>
            <person name="Takaichi S."/>
            <person name="Haruta S."/>
            <person name="Hanada S."/>
        </authorList>
    </citation>
    <scope>NUCLEOTIDE SEQUENCE [LARGE SCALE GENOMIC DNA]</scope>
    <source>
        <strain evidence="2">W35</strain>
    </source>
</reference>
<dbReference type="Pfam" id="PF14384">
    <property type="entry name" value="BrnA_antitoxin"/>
    <property type="match status" value="1"/>
</dbReference>
<dbReference type="RefSeq" id="WP_137732308.1">
    <property type="nucleotide sequence ID" value="NZ_BJCL01000003.1"/>
</dbReference>
<proteinExistence type="predicted"/>
<dbReference type="EMBL" id="BJCL01000003">
    <property type="protein sequence ID" value="GCL62560.1"/>
    <property type="molecule type" value="Genomic_DNA"/>
</dbReference>
<evidence type="ECO:0000313" key="2">
    <source>
        <dbReference type="Proteomes" id="UP000301751"/>
    </source>
</evidence>
<dbReference type="InterPro" id="IPR025528">
    <property type="entry name" value="BrnA_antitoxin"/>
</dbReference>
<comment type="caution">
    <text evidence="1">The sequence shown here is derived from an EMBL/GenBank/DDBJ whole genome shotgun (WGS) entry which is preliminary data.</text>
</comment>
<evidence type="ECO:0008006" key="3">
    <source>
        <dbReference type="Google" id="ProtNLM"/>
    </source>
</evidence>
<evidence type="ECO:0000313" key="1">
    <source>
        <dbReference type="EMBL" id="GCL62560.1"/>
    </source>
</evidence>
<keyword evidence="2" id="KW-1185">Reference proteome</keyword>